<comment type="caution">
    <text evidence="2">The sequence shown here is derived from an EMBL/GenBank/DDBJ whole genome shotgun (WGS) entry which is preliminary data.</text>
</comment>
<evidence type="ECO:0000256" key="1">
    <source>
        <dbReference type="SAM" id="MobiDB-lite"/>
    </source>
</evidence>
<evidence type="ECO:0000313" key="3">
    <source>
        <dbReference type="Proteomes" id="UP000279911"/>
    </source>
</evidence>
<reference evidence="3" key="1">
    <citation type="submission" date="2018-12" db="EMBL/GenBank/DDBJ databases">
        <title>Bacillus chawlae sp. nov., Bacillus glennii sp. nov., and Bacillus saganii sp. nov. Isolated from the Vehicle Assembly Building at Kennedy Space Center where the Viking Spacecraft were Assembled.</title>
        <authorList>
            <person name="Seuylemezian A."/>
            <person name="Vaishampayan P."/>
        </authorList>
    </citation>
    <scope>NUCLEOTIDE SEQUENCE [LARGE SCALE GENOMIC DNA]</scope>
    <source>
        <strain evidence="3">DSM 13966</strain>
    </source>
</reference>
<dbReference type="RefSeq" id="WP_125480824.1">
    <property type="nucleotide sequence ID" value="NZ_RSFW01000017.1"/>
</dbReference>
<name>A0A427TP54_9BACI</name>
<proteinExistence type="predicted"/>
<feature type="region of interest" description="Disordered" evidence="1">
    <location>
        <begin position="1"/>
        <end position="21"/>
    </location>
</feature>
<evidence type="ECO:0000313" key="2">
    <source>
        <dbReference type="EMBL" id="RSD26123.1"/>
    </source>
</evidence>
<dbReference type="AlphaFoldDB" id="A0A427TP54"/>
<dbReference type="Proteomes" id="UP000279911">
    <property type="component" value="Unassembled WGS sequence"/>
</dbReference>
<dbReference type="EMBL" id="RSFW01000017">
    <property type="protein sequence ID" value="RSD26123.1"/>
    <property type="molecule type" value="Genomic_DNA"/>
</dbReference>
<protein>
    <submittedName>
        <fullName evidence="2">Uncharacterized protein</fullName>
    </submittedName>
</protein>
<organism evidence="2 3">
    <name type="scientific">Mesobacillus subterraneus</name>
    <dbReference type="NCBI Taxonomy" id="285983"/>
    <lineage>
        <taxon>Bacteria</taxon>
        <taxon>Bacillati</taxon>
        <taxon>Bacillota</taxon>
        <taxon>Bacilli</taxon>
        <taxon>Bacillales</taxon>
        <taxon>Bacillaceae</taxon>
        <taxon>Mesobacillus</taxon>
    </lineage>
</organism>
<dbReference type="OrthoDB" id="2872327at2"/>
<accession>A0A427TP54</accession>
<gene>
    <name evidence="2" type="ORF">EJA10_14955</name>
</gene>
<sequence length="126" mass="14396">MNMHLYQAKAGDGSKKKGLRRTKSYFTTPEEAVSEAFALKGEMDSRYANEIEWDYKGSITGKSDKLKFLKGYLNGNKESTAFYLEILRVEHDEQIVPASPIKPKSVTKEDRKVFKKVVEMIQLKNA</sequence>